<evidence type="ECO:0000313" key="2">
    <source>
        <dbReference type="EMBL" id="CAG9931580.1"/>
    </source>
</evidence>
<organism evidence="2 3">
    <name type="scientific">Candidatus Nitrotoga arctica</name>
    <dbReference type="NCBI Taxonomy" id="453162"/>
    <lineage>
        <taxon>Bacteria</taxon>
        <taxon>Pseudomonadati</taxon>
        <taxon>Pseudomonadota</taxon>
        <taxon>Betaproteobacteria</taxon>
        <taxon>Nitrosomonadales</taxon>
        <taxon>Gallionellaceae</taxon>
        <taxon>Candidatus Nitrotoga</taxon>
    </lineage>
</organism>
<dbReference type="Proteomes" id="UP000839052">
    <property type="component" value="Chromosome"/>
</dbReference>
<gene>
    <name evidence="2" type="ORF">NTG6680_0327</name>
</gene>
<accession>A0ABN8AFQ7</accession>
<protein>
    <submittedName>
        <fullName evidence="2">Uncharacterized protein</fullName>
    </submittedName>
</protein>
<dbReference type="RefSeq" id="WP_239795671.1">
    <property type="nucleotide sequence ID" value="NZ_OU912926.1"/>
</dbReference>
<sequence length="168" mass="17230">MNKLILAATLIAGVPLSFAEGLLENPVVDSTESGIGVISGWHCTATRIDIVIDGLSVGKAGSGTSRNDTTGICGRSDSGYSLLYNYNILSPGSHTISAYADGGVFETRQFNTVQSGGEEYLSGISKTAIISDFPSPGRIATLQWSQAKQSFVITGISAPAAVAGAAAN</sequence>
<evidence type="ECO:0000256" key="1">
    <source>
        <dbReference type="SAM" id="SignalP"/>
    </source>
</evidence>
<keyword evidence="3" id="KW-1185">Reference proteome</keyword>
<evidence type="ECO:0000313" key="3">
    <source>
        <dbReference type="Proteomes" id="UP000839052"/>
    </source>
</evidence>
<proteinExistence type="predicted"/>
<feature type="chain" id="PRO_5045433239" evidence="1">
    <location>
        <begin position="20"/>
        <end position="168"/>
    </location>
</feature>
<dbReference type="EMBL" id="OU912926">
    <property type="protein sequence ID" value="CAG9931580.1"/>
    <property type="molecule type" value="Genomic_DNA"/>
</dbReference>
<name>A0ABN8AFQ7_9PROT</name>
<reference evidence="2 3" key="1">
    <citation type="submission" date="2021-10" db="EMBL/GenBank/DDBJ databases">
        <authorList>
            <person name="Koch H."/>
        </authorList>
    </citation>
    <scope>NUCLEOTIDE SEQUENCE [LARGE SCALE GENOMIC DNA]</scope>
    <source>
        <strain evidence="2">6680</strain>
    </source>
</reference>
<keyword evidence="1" id="KW-0732">Signal</keyword>
<feature type="signal peptide" evidence="1">
    <location>
        <begin position="1"/>
        <end position="19"/>
    </location>
</feature>